<feature type="region of interest" description="Disordered" evidence="7">
    <location>
        <begin position="250"/>
        <end position="284"/>
    </location>
</feature>
<feature type="compositionally biased region" description="Pro residues" evidence="7">
    <location>
        <begin position="262"/>
        <end position="275"/>
    </location>
</feature>
<keyword evidence="8" id="KW-0732">Signal</keyword>
<protein>
    <recommendedName>
        <fullName evidence="3">endo-1,4-beta-xylanase</fullName>
        <ecNumber evidence="3">3.2.1.8</ecNumber>
    </recommendedName>
</protein>
<dbReference type="InterPro" id="IPR008979">
    <property type="entry name" value="Galactose-bd-like_sf"/>
</dbReference>
<accession>A0A1T4P3W7</accession>
<dbReference type="GO" id="GO:0008237">
    <property type="term" value="F:metallopeptidase activity"/>
    <property type="evidence" value="ECO:0007669"/>
    <property type="project" value="InterPro"/>
</dbReference>
<dbReference type="Proteomes" id="UP000190061">
    <property type="component" value="Unassembled WGS sequence"/>
</dbReference>
<dbReference type="PANTHER" id="PTHR31490:SF88">
    <property type="entry name" value="BETA-XYLANASE"/>
    <property type="match status" value="1"/>
</dbReference>
<feature type="signal peptide" evidence="8">
    <location>
        <begin position="1"/>
        <end position="33"/>
    </location>
</feature>
<dbReference type="Gene3D" id="2.60.120.260">
    <property type="entry name" value="Galactose-binding domain-like"/>
    <property type="match status" value="2"/>
</dbReference>
<evidence type="ECO:0000313" key="10">
    <source>
        <dbReference type="EMBL" id="SJZ86122.1"/>
    </source>
</evidence>
<keyword evidence="6" id="KW-0326">Glycosidase</keyword>
<organism evidence="10 11">
    <name type="scientific">Lysobacter spongiicola DSM 21749</name>
    <dbReference type="NCBI Taxonomy" id="1122188"/>
    <lineage>
        <taxon>Bacteria</taxon>
        <taxon>Pseudomonadati</taxon>
        <taxon>Pseudomonadota</taxon>
        <taxon>Gammaproteobacteria</taxon>
        <taxon>Lysobacterales</taxon>
        <taxon>Lysobacteraceae</taxon>
        <taxon>Novilysobacter</taxon>
    </lineage>
</organism>
<dbReference type="GO" id="GO:0031176">
    <property type="term" value="F:endo-1,4-beta-xylanase activity"/>
    <property type="evidence" value="ECO:0007669"/>
    <property type="project" value="UniProtKB-EC"/>
</dbReference>
<evidence type="ECO:0000256" key="8">
    <source>
        <dbReference type="SAM" id="SignalP"/>
    </source>
</evidence>
<dbReference type="PANTHER" id="PTHR31490">
    <property type="entry name" value="GLYCOSYL HYDROLASE"/>
    <property type="match status" value="1"/>
</dbReference>
<dbReference type="EC" id="3.2.1.8" evidence="3"/>
<dbReference type="RefSeq" id="WP_078757649.1">
    <property type="nucleotide sequence ID" value="NZ_FUXP01000002.1"/>
</dbReference>
<dbReference type="SUPFAM" id="SSF55486">
    <property type="entry name" value="Metalloproteases ('zincins'), catalytic domain"/>
    <property type="match status" value="1"/>
</dbReference>
<dbReference type="Pfam" id="PF13583">
    <property type="entry name" value="Reprolysin_4"/>
    <property type="match status" value="1"/>
</dbReference>
<comment type="catalytic activity">
    <reaction evidence="1">
        <text>Endohydrolysis of (1-&gt;4)-beta-D-xylosidic linkages in xylans.</text>
        <dbReference type="EC" id="3.2.1.8"/>
    </reaction>
</comment>
<dbReference type="InterPro" id="IPR003305">
    <property type="entry name" value="CenC_carb-bd"/>
</dbReference>
<dbReference type="SUPFAM" id="SSF49785">
    <property type="entry name" value="Galactose-binding domain-like"/>
    <property type="match status" value="2"/>
</dbReference>
<dbReference type="Gene3D" id="3.40.390.10">
    <property type="entry name" value="Collagenase (Catalytic Domain)"/>
    <property type="match status" value="1"/>
</dbReference>
<feature type="domain" description="CBM-cenC" evidence="9">
    <location>
        <begin position="278"/>
        <end position="406"/>
    </location>
</feature>
<dbReference type="AlphaFoldDB" id="A0A1T4P3W7"/>
<evidence type="ECO:0000256" key="4">
    <source>
        <dbReference type="ARBA" id="ARBA00022651"/>
    </source>
</evidence>
<sequence>MDIPCPTARRGSRRPAVLALALVGTVLAGTAAAENVVDIMYVYTPEAAQYGGNIETRLNQYIAQSNQAYQTSDVDIRLRLVHSVQSNNSSYRYTGNTALNQITYYDNAIHALRDDHGADFVGLLNMAPGGLCGVGWLGQSSGGVITPQSKNMAYSSSAIDCGYLTFTHELGHNMGLMHSRRQGDTSGGHHTYGMGYGVDYSFATLMAYAYLFNTNYVYRFSNPRQSCNGSACGNASTADAARSLGLMANQYPDYRPSRTDPNPDPTPDPELPVPPQGSNVVTNPSFEGSLDAWAGVHGGSLSLSSQRRHGGKQGVAVASRSSYASGIAQELTGKLQTGAEYDFSLWMRLQGKSSDTARVVLEVNGGQSYVDLGRFGVTNGWTEIDGRFTHQVPAGSRVRLLVYGPAAGVAFYADSVRVAPVGGDDDASGNLVRNGDFESGNATSWARTYGGRIGVAAEGFDSSRSLRLSERTAWYDDVRQELVGLEAGVDYRADAQVKVTGRNEPVSLWVLVHDDSGHDWQRIAWAAADSTSWTALSGSFRIEPVGTLHSVSLHVMGPDAGVGFQVDDVSVVPF</sequence>
<proteinExistence type="inferred from homology"/>
<evidence type="ECO:0000313" key="11">
    <source>
        <dbReference type="Proteomes" id="UP000190061"/>
    </source>
</evidence>
<dbReference type="EMBL" id="FUXP01000002">
    <property type="protein sequence ID" value="SJZ86122.1"/>
    <property type="molecule type" value="Genomic_DNA"/>
</dbReference>
<dbReference type="Pfam" id="PF02018">
    <property type="entry name" value="CBM_4_9"/>
    <property type="match status" value="2"/>
</dbReference>
<evidence type="ECO:0000256" key="5">
    <source>
        <dbReference type="ARBA" id="ARBA00022801"/>
    </source>
</evidence>
<evidence type="ECO:0000256" key="3">
    <source>
        <dbReference type="ARBA" id="ARBA00012590"/>
    </source>
</evidence>
<keyword evidence="5" id="KW-0378">Hydrolase</keyword>
<dbReference type="InterPro" id="IPR024079">
    <property type="entry name" value="MetalloPept_cat_dom_sf"/>
</dbReference>
<evidence type="ECO:0000259" key="9">
    <source>
        <dbReference type="Pfam" id="PF02018"/>
    </source>
</evidence>
<evidence type="ECO:0000256" key="6">
    <source>
        <dbReference type="ARBA" id="ARBA00023295"/>
    </source>
</evidence>
<evidence type="ECO:0000256" key="1">
    <source>
        <dbReference type="ARBA" id="ARBA00000681"/>
    </source>
</evidence>
<keyword evidence="4" id="KW-0119">Carbohydrate metabolism</keyword>
<keyword evidence="4" id="KW-0624">Polysaccharide degradation</keyword>
<keyword evidence="4" id="KW-0858">Xylan degradation</keyword>
<evidence type="ECO:0000256" key="7">
    <source>
        <dbReference type="SAM" id="MobiDB-lite"/>
    </source>
</evidence>
<keyword evidence="11" id="KW-1185">Reference proteome</keyword>
<feature type="chain" id="PRO_5012346016" description="endo-1,4-beta-xylanase" evidence="8">
    <location>
        <begin position="34"/>
        <end position="574"/>
    </location>
</feature>
<dbReference type="GO" id="GO:0045493">
    <property type="term" value="P:xylan catabolic process"/>
    <property type="evidence" value="ECO:0007669"/>
    <property type="project" value="UniProtKB-KW"/>
</dbReference>
<dbReference type="OrthoDB" id="1114329at2"/>
<evidence type="ECO:0000256" key="2">
    <source>
        <dbReference type="ARBA" id="ARBA00007495"/>
    </source>
</evidence>
<gene>
    <name evidence="10" type="ORF">SAMN02745674_01064</name>
</gene>
<name>A0A1T4P3W7_9GAMM</name>
<dbReference type="InterPro" id="IPR044846">
    <property type="entry name" value="GH10"/>
</dbReference>
<feature type="domain" description="CBM-cenC" evidence="9">
    <location>
        <begin position="429"/>
        <end position="559"/>
    </location>
</feature>
<dbReference type="STRING" id="1122188.SAMN02745674_01064"/>
<reference evidence="10 11" key="1">
    <citation type="submission" date="2017-02" db="EMBL/GenBank/DDBJ databases">
        <authorList>
            <person name="Peterson S.W."/>
        </authorList>
    </citation>
    <scope>NUCLEOTIDE SEQUENCE [LARGE SCALE GENOMIC DNA]</scope>
    <source>
        <strain evidence="10 11">DSM 21749</strain>
    </source>
</reference>
<comment type="similarity">
    <text evidence="2">Belongs to the glycosyl hydrolase 10 (cellulase F) family.</text>
</comment>